<evidence type="ECO:0000256" key="1">
    <source>
        <dbReference type="SAM" id="MobiDB-lite"/>
    </source>
</evidence>
<dbReference type="EMBL" id="CAMXCT030000091">
    <property type="protein sequence ID" value="CAL4760966.1"/>
    <property type="molecule type" value="Genomic_DNA"/>
</dbReference>
<dbReference type="OrthoDB" id="10684374at2759"/>
<gene>
    <name evidence="2" type="ORF">C1SCF055_LOCUS2140</name>
</gene>
<reference evidence="3 4" key="2">
    <citation type="submission" date="2024-05" db="EMBL/GenBank/DDBJ databases">
        <authorList>
            <person name="Chen Y."/>
            <person name="Shah S."/>
            <person name="Dougan E. K."/>
            <person name="Thang M."/>
            <person name="Chan C."/>
        </authorList>
    </citation>
    <scope>NUCLEOTIDE SEQUENCE [LARGE SCALE GENOMIC DNA]</scope>
</reference>
<evidence type="ECO:0000313" key="3">
    <source>
        <dbReference type="EMBL" id="CAL4760966.1"/>
    </source>
</evidence>
<dbReference type="EMBL" id="CAMXCT010000091">
    <property type="protein sequence ID" value="CAI3973654.1"/>
    <property type="molecule type" value="Genomic_DNA"/>
</dbReference>
<dbReference type="EMBL" id="CAMXCT020000091">
    <property type="protein sequence ID" value="CAL1127029.1"/>
    <property type="molecule type" value="Genomic_DNA"/>
</dbReference>
<dbReference type="AlphaFoldDB" id="A0A9P1FE64"/>
<protein>
    <submittedName>
        <fullName evidence="2">Uncharacterized protein</fullName>
    </submittedName>
</protein>
<sequence>MTVMRRELKAMKDAQVSHAEVVEFRQVFNQLAIEAKTEVAEKEAQAAAALAASPGGRRRSMPDLSAMARPRRGIENDAVFQELKASLFIGGRALCISVGTVIGMLRSLGVRISEKQLLELTNKVRDFAAVDQGELAQEDAVDFAAFLRVIRWMLNVNFGDINSRAAARLGSKAKMPSRSRSAHNLDASETLEAPPASRRRRASVC</sequence>
<keyword evidence="4" id="KW-1185">Reference proteome</keyword>
<accession>A0A9P1FE64</accession>
<reference evidence="2" key="1">
    <citation type="submission" date="2022-10" db="EMBL/GenBank/DDBJ databases">
        <authorList>
            <person name="Chen Y."/>
            <person name="Dougan E. K."/>
            <person name="Chan C."/>
            <person name="Rhodes N."/>
            <person name="Thang M."/>
        </authorList>
    </citation>
    <scope>NUCLEOTIDE SEQUENCE</scope>
</reference>
<name>A0A9P1FE64_9DINO</name>
<evidence type="ECO:0000313" key="2">
    <source>
        <dbReference type="EMBL" id="CAI3973654.1"/>
    </source>
</evidence>
<evidence type="ECO:0000313" key="4">
    <source>
        <dbReference type="Proteomes" id="UP001152797"/>
    </source>
</evidence>
<proteinExistence type="predicted"/>
<dbReference type="Proteomes" id="UP001152797">
    <property type="component" value="Unassembled WGS sequence"/>
</dbReference>
<comment type="caution">
    <text evidence="2">The sequence shown here is derived from an EMBL/GenBank/DDBJ whole genome shotgun (WGS) entry which is preliminary data.</text>
</comment>
<feature type="region of interest" description="Disordered" evidence="1">
    <location>
        <begin position="172"/>
        <end position="205"/>
    </location>
</feature>
<organism evidence="2">
    <name type="scientific">Cladocopium goreaui</name>
    <dbReference type="NCBI Taxonomy" id="2562237"/>
    <lineage>
        <taxon>Eukaryota</taxon>
        <taxon>Sar</taxon>
        <taxon>Alveolata</taxon>
        <taxon>Dinophyceae</taxon>
        <taxon>Suessiales</taxon>
        <taxon>Symbiodiniaceae</taxon>
        <taxon>Cladocopium</taxon>
    </lineage>
</organism>